<evidence type="ECO:0000256" key="2">
    <source>
        <dbReference type="ARBA" id="ARBA00008122"/>
    </source>
</evidence>
<keyword evidence="5" id="KW-0805">Transcription regulation</keyword>
<dbReference type="AlphaFoldDB" id="A0A8X7ZI95"/>
<feature type="region of interest" description="Disordered" evidence="6">
    <location>
        <begin position="229"/>
        <end position="300"/>
    </location>
</feature>
<dbReference type="InterPro" id="IPR014978">
    <property type="entry name" value="Gln-Leu-Gln_QLQ"/>
</dbReference>
<dbReference type="PANTHER" id="PTHR31602">
    <property type="entry name" value="GROWTH-REGULATING FACTOR 5"/>
    <property type="match status" value="1"/>
</dbReference>
<dbReference type="PROSITE" id="PS51666">
    <property type="entry name" value="QLQ"/>
    <property type="match status" value="1"/>
</dbReference>
<sequence length="535" mass="59591">MVLGCQRNNAIRRACSVKLEGEFNSASTPGEMLCSEWGFCAKKRVVCMCLGLAGNYSSSVRGVHPLLLSNGKWRWALGSEAKVQKSLFKALSSFSLWVSVVLSETRAARQLSCSSIREVNMIMSGGNRFPFTASQWQELEHQALIYKYMVSGIPIPPDLLFTIKRSGCLDSSLSSKLFPRQPPHFSWSCFQMGLGRKIDPEPGRCRRTDGKKWRCSKEAYPDSKYCEKHMHRGKNRSRKPVEVATHSTTAPSVSSITRNHSNNSLPTTSPHSLSLLSPETHHQNHLHYPAPAGYHAHPNHQFLSSSRHLGIGRMSPHENPTHLLLDSGGSSLANTDYRTVYGLKEEVDEHAFFSEPSGSMRSLSGSSLDDAWQLTPLTMNSSPSTTNSSKQRSLSSLHNEYSYLQLQSLSDHDTPKQQKQYQHNYLLGSSDVDSLGPTKMEKEKSQKTVHRFFDEGPPKDKDSWLDLDDKSSKSASVSATGLSISIPSHDFLPIFSSRTNNGIFFWVPSMVPFSFRHLPNLALVIDEGPHGPGIR</sequence>
<dbReference type="GO" id="GO:0005524">
    <property type="term" value="F:ATP binding"/>
    <property type="evidence" value="ECO:0007669"/>
    <property type="project" value="UniProtKB-UniRule"/>
</dbReference>
<proteinExistence type="inferred from homology"/>
<evidence type="ECO:0000313" key="9">
    <source>
        <dbReference type="EMBL" id="KAG6769921.1"/>
    </source>
</evidence>
<dbReference type="Pfam" id="PF08880">
    <property type="entry name" value="QLQ"/>
    <property type="match status" value="1"/>
</dbReference>
<evidence type="ECO:0000259" key="8">
    <source>
        <dbReference type="PROSITE" id="PS51667"/>
    </source>
</evidence>
<name>A0A8X7ZI95_POPTO</name>
<comment type="caution">
    <text evidence="9">The sequence shown here is derived from an EMBL/GenBank/DDBJ whole genome shotgun (WGS) entry which is preliminary data.</text>
</comment>
<feature type="short sequence motif" description="Bipartite nuclear localization signal" evidence="4">
    <location>
        <begin position="232"/>
        <end position="239"/>
    </location>
</feature>
<evidence type="ECO:0000256" key="4">
    <source>
        <dbReference type="PROSITE-ProRule" id="PRU01002"/>
    </source>
</evidence>
<dbReference type="InterPro" id="IPR031137">
    <property type="entry name" value="GRF"/>
</dbReference>
<reference evidence="9" key="1">
    <citation type="journal article" date="2020" name="bioRxiv">
        <title>Hybrid origin of Populus tomentosa Carr. identified through genome sequencing and phylogenomic analysis.</title>
        <authorList>
            <person name="An X."/>
            <person name="Gao K."/>
            <person name="Chen Z."/>
            <person name="Li J."/>
            <person name="Yang X."/>
            <person name="Yang X."/>
            <person name="Zhou J."/>
            <person name="Guo T."/>
            <person name="Zhao T."/>
            <person name="Huang S."/>
            <person name="Miao D."/>
            <person name="Khan W.U."/>
            <person name="Rao P."/>
            <person name="Ye M."/>
            <person name="Lei B."/>
            <person name="Liao W."/>
            <person name="Wang J."/>
            <person name="Ji L."/>
            <person name="Li Y."/>
            <person name="Guo B."/>
            <person name="Mustafa N.S."/>
            <person name="Li S."/>
            <person name="Yun Q."/>
            <person name="Keller S.R."/>
            <person name="Mao J."/>
            <person name="Zhang R."/>
            <person name="Strauss S.H."/>
        </authorList>
    </citation>
    <scope>NUCLEOTIDE SEQUENCE</scope>
    <source>
        <strain evidence="9">GM15</strain>
        <tissue evidence="9">Leaf</tissue>
    </source>
</reference>
<feature type="domain" description="WRC" evidence="8">
    <location>
        <begin position="199"/>
        <end position="243"/>
    </location>
</feature>
<dbReference type="GO" id="GO:0005634">
    <property type="term" value="C:nucleus"/>
    <property type="evidence" value="ECO:0007669"/>
    <property type="project" value="UniProtKB-SubCell"/>
</dbReference>
<protein>
    <recommendedName>
        <fullName evidence="5">Growth-regulating factor</fullName>
    </recommendedName>
</protein>
<keyword evidence="10" id="KW-1185">Reference proteome</keyword>
<evidence type="ECO:0000313" key="10">
    <source>
        <dbReference type="Proteomes" id="UP000886885"/>
    </source>
</evidence>
<dbReference type="InterPro" id="IPR014977">
    <property type="entry name" value="WRC_dom"/>
</dbReference>
<feature type="region of interest" description="Disordered" evidence="6">
    <location>
        <begin position="426"/>
        <end position="464"/>
    </location>
</feature>
<evidence type="ECO:0000259" key="7">
    <source>
        <dbReference type="PROSITE" id="PS51666"/>
    </source>
</evidence>
<comment type="function">
    <text evidence="5">Transcription activator.</text>
</comment>
<gene>
    <name evidence="9" type="ORF">POTOM_025588</name>
</gene>
<feature type="compositionally biased region" description="Polar residues" evidence="6">
    <location>
        <begin position="245"/>
        <end position="263"/>
    </location>
</feature>
<feature type="compositionally biased region" description="Basic and acidic residues" evidence="6">
    <location>
        <begin position="439"/>
        <end position="464"/>
    </location>
</feature>
<dbReference type="GO" id="GO:0099402">
    <property type="term" value="P:plant organ development"/>
    <property type="evidence" value="ECO:0007669"/>
    <property type="project" value="UniProtKB-ARBA"/>
</dbReference>
<evidence type="ECO:0000256" key="5">
    <source>
        <dbReference type="RuleBase" id="RU367127"/>
    </source>
</evidence>
<keyword evidence="3 4" id="KW-0539">Nucleus</keyword>
<feature type="domain" description="QLQ" evidence="7">
    <location>
        <begin position="130"/>
        <end position="165"/>
    </location>
</feature>
<dbReference type="Pfam" id="PF08879">
    <property type="entry name" value="WRC"/>
    <property type="match status" value="1"/>
</dbReference>
<comment type="similarity">
    <text evidence="2 5">Belongs to the GRF family.</text>
</comment>
<evidence type="ECO:0000256" key="1">
    <source>
        <dbReference type="ARBA" id="ARBA00004123"/>
    </source>
</evidence>
<dbReference type="SMART" id="SM00951">
    <property type="entry name" value="QLQ"/>
    <property type="match status" value="1"/>
</dbReference>
<dbReference type="EMBL" id="JAAWWB010000012">
    <property type="protein sequence ID" value="KAG6769921.1"/>
    <property type="molecule type" value="Genomic_DNA"/>
</dbReference>
<feature type="region of interest" description="Disordered" evidence="6">
    <location>
        <begin position="375"/>
        <end position="394"/>
    </location>
</feature>
<feature type="compositionally biased region" description="Low complexity" evidence="6">
    <location>
        <begin position="264"/>
        <end position="278"/>
    </location>
</feature>
<organism evidence="9 10">
    <name type="scientific">Populus tomentosa</name>
    <name type="common">Chinese white poplar</name>
    <dbReference type="NCBI Taxonomy" id="118781"/>
    <lineage>
        <taxon>Eukaryota</taxon>
        <taxon>Viridiplantae</taxon>
        <taxon>Streptophyta</taxon>
        <taxon>Embryophyta</taxon>
        <taxon>Tracheophyta</taxon>
        <taxon>Spermatophyta</taxon>
        <taxon>Magnoliopsida</taxon>
        <taxon>eudicotyledons</taxon>
        <taxon>Gunneridae</taxon>
        <taxon>Pentapetalae</taxon>
        <taxon>rosids</taxon>
        <taxon>fabids</taxon>
        <taxon>Malpighiales</taxon>
        <taxon>Salicaceae</taxon>
        <taxon>Saliceae</taxon>
        <taxon>Populus</taxon>
    </lineage>
</organism>
<comment type="domain">
    <text evidence="5">The QLQ domain and WRC domain may be involved in protein-protein interaction and DNA-binding, respectively.</text>
</comment>
<feature type="short sequence motif" description="Bipartite nuclear localization signal" evidence="4">
    <location>
        <begin position="204"/>
        <end position="214"/>
    </location>
</feature>
<dbReference type="GO" id="GO:0006355">
    <property type="term" value="P:regulation of DNA-templated transcription"/>
    <property type="evidence" value="ECO:0007669"/>
    <property type="project" value="InterPro"/>
</dbReference>
<keyword evidence="5" id="KW-0804">Transcription</keyword>
<comment type="subcellular location">
    <subcellularLocation>
        <location evidence="1 4 5">Nucleus</location>
    </subcellularLocation>
</comment>
<feature type="compositionally biased region" description="Low complexity" evidence="6">
    <location>
        <begin position="375"/>
        <end position="389"/>
    </location>
</feature>
<dbReference type="OrthoDB" id="1927209at2759"/>
<dbReference type="PROSITE" id="PS51667">
    <property type="entry name" value="WRC"/>
    <property type="match status" value="1"/>
</dbReference>
<feature type="compositionally biased region" description="Basic residues" evidence="6">
    <location>
        <begin position="229"/>
        <end position="238"/>
    </location>
</feature>
<dbReference type="GO" id="GO:0006351">
    <property type="term" value="P:DNA-templated transcription"/>
    <property type="evidence" value="ECO:0007669"/>
    <property type="project" value="UniProtKB-UniRule"/>
</dbReference>
<dbReference type="PANTHER" id="PTHR31602:SF46">
    <property type="entry name" value="GROWTH-REGULATING FACTOR 6"/>
    <property type="match status" value="1"/>
</dbReference>
<dbReference type="Proteomes" id="UP000886885">
    <property type="component" value="Chromosome 6D"/>
</dbReference>
<evidence type="ECO:0000256" key="6">
    <source>
        <dbReference type="SAM" id="MobiDB-lite"/>
    </source>
</evidence>
<keyword evidence="5" id="KW-0010">Activator</keyword>
<accession>A0A8X7ZI95</accession>
<evidence type="ECO:0000256" key="3">
    <source>
        <dbReference type="ARBA" id="ARBA00023242"/>
    </source>
</evidence>